<sequence>MKRPVLAVGKRLAAAALTLVAVSMVLFAGASMVPGDAASASLGISTTPEQIDALRAEWGLDRPLPVRYAEWMGAVLRGDLGTSLISHRPVIDVIAEPLWSTTVLVLIASAVTVPLAVLLGVLTGLRPGGRLDRFVSGVSLTVVAIPSFVVAGLLVMVFSVTLGLLPAVSLPPLGGTPLDRPEILVLPAGSLVLFATAWASRLVRATVVDANLAPNAEAARLAGVPERTVVWRHVLPTTVPALAPVFAWLVSALFGGTTVVEVVFNYPGLSTVLLTAVRNHDAAVLEGVGLLLAVVIVGSLIVADLLGFLANPKLRTGTP</sequence>
<keyword evidence="5 7" id="KW-1133">Transmembrane helix</keyword>
<reference evidence="9" key="1">
    <citation type="submission" date="2021-01" db="EMBL/GenBank/DDBJ databases">
        <title>Whole genome shotgun sequence of Virgisporangium aurantiacum NBRC 16421.</title>
        <authorList>
            <person name="Komaki H."/>
            <person name="Tamura T."/>
        </authorList>
    </citation>
    <scope>NUCLEOTIDE SEQUENCE</scope>
    <source>
        <strain evidence="9">NBRC 16421</strain>
    </source>
</reference>
<evidence type="ECO:0000256" key="3">
    <source>
        <dbReference type="ARBA" id="ARBA00022475"/>
    </source>
</evidence>
<dbReference type="PANTHER" id="PTHR43163:SF3">
    <property type="entry name" value="PEPTIDE ABC TRANSPORTER PERMEASE PROTEIN"/>
    <property type="match status" value="1"/>
</dbReference>
<dbReference type="Pfam" id="PF19300">
    <property type="entry name" value="BPD_transp_1_N"/>
    <property type="match status" value="1"/>
</dbReference>
<dbReference type="Gene3D" id="1.10.3720.10">
    <property type="entry name" value="MetI-like"/>
    <property type="match status" value="1"/>
</dbReference>
<feature type="domain" description="ABC transmembrane type-1" evidence="8">
    <location>
        <begin position="98"/>
        <end position="307"/>
    </location>
</feature>
<evidence type="ECO:0000256" key="6">
    <source>
        <dbReference type="ARBA" id="ARBA00023136"/>
    </source>
</evidence>
<organism evidence="9 10">
    <name type="scientific">Virgisporangium aurantiacum</name>
    <dbReference type="NCBI Taxonomy" id="175570"/>
    <lineage>
        <taxon>Bacteria</taxon>
        <taxon>Bacillati</taxon>
        <taxon>Actinomycetota</taxon>
        <taxon>Actinomycetes</taxon>
        <taxon>Micromonosporales</taxon>
        <taxon>Micromonosporaceae</taxon>
        <taxon>Virgisporangium</taxon>
    </lineage>
</organism>
<dbReference type="RefSeq" id="WP_239151493.1">
    <property type="nucleotide sequence ID" value="NZ_BOPG01000012.1"/>
</dbReference>
<comment type="caution">
    <text evidence="9">The sequence shown here is derived from an EMBL/GenBank/DDBJ whole genome shotgun (WGS) entry which is preliminary data.</text>
</comment>
<feature type="transmembrane region" description="Helical" evidence="7">
    <location>
        <begin position="98"/>
        <end position="122"/>
    </location>
</feature>
<evidence type="ECO:0000256" key="4">
    <source>
        <dbReference type="ARBA" id="ARBA00022692"/>
    </source>
</evidence>
<evidence type="ECO:0000256" key="2">
    <source>
        <dbReference type="ARBA" id="ARBA00022448"/>
    </source>
</evidence>
<dbReference type="InterPro" id="IPR000515">
    <property type="entry name" value="MetI-like"/>
</dbReference>
<dbReference type="Proteomes" id="UP000612585">
    <property type="component" value="Unassembled WGS sequence"/>
</dbReference>
<accession>A0A8J3Z3V4</accession>
<comment type="similarity">
    <text evidence="7">Belongs to the binding-protein-dependent transport system permease family.</text>
</comment>
<dbReference type="AlphaFoldDB" id="A0A8J3Z3V4"/>
<keyword evidence="4 7" id="KW-0812">Transmembrane</keyword>
<evidence type="ECO:0000256" key="7">
    <source>
        <dbReference type="RuleBase" id="RU363032"/>
    </source>
</evidence>
<dbReference type="EMBL" id="BOPG01000012">
    <property type="protein sequence ID" value="GIJ54795.1"/>
    <property type="molecule type" value="Genomic_DNA"/>
</dbReference>
<evidence type="ECO:0000313" key="9">
    <source>
        <dbReference type="EMBL" id="GIJ54795.1"/>
    </source>
</evidence>
<evidence type="ECO:0000313" key="10">
    <source>
        <dbReference type="Proteomes" id="UP000612585"/>
    </source>
</evidence>
<name>A0A8J3Z3V4_9ACTN</name>
<dbReference type="CDD" id="cd06261">
    <property type="entry name" value="TM_PBP2"/>
    <property type="match status" value="1"/>
</dbReference>
<dbReference type="PANTHER" id="PTHR43163">
    <property type="entry name" value="DIPEPTIDE TRANSPORT SYSTEM PERMEASE PROTEIN DPPB-RELATED"/>
    <property type="match status" value="1"/>
</dbReference>
<evidence type="ECO:0000256" key="5">
    <source>
        <dbReference type="ARBA" id="ARBA00022989"/>
    </source>
</evidence>
<dbReference type="InterPro" id="IPR045621">
    <property type="entry name" value="BPD_transp_1_N"/>
</dbReference>
<comment type="subcellular location">
    <subcellularLocation>
        <location evidence="1 7">Cell membrane</location>
        <topology evidence="1 7">Multi-pass membrane protein</topology>
    </subcellularLocation>
</comment>
<dbReference type="GO" id="GO:0055085">
    <property type="term" value="P:transmembrane transport"/>
    <property type="evidence" value="ECO:0007669"/>
    <property type="project" value="InterPro"/>
</dbReference>
<feature type="transmembrane region" description="Helical" evidence="7">
    <location>
        <begin position="241"/>
        <end position="264"/>
    </location>
</feature>
<keyword evidence="3" id="KW-1003">Cell membrane</keyword>
<protein>
    <submittedName>
        <fullName evidence="9">Metal transporter</fullName>
    </submittedName>
</protein>
<dbReference type="PROSITE" id="PS50928">
    <property type="entry name" value="ABC_TM1"/>
    <property type="match status" value="1"/>
</dbReference>
<feature type="transmembrane region" description="Helical" evidence="7">
    <location>
        <begin position="284"/>
        <end position="310"/>
    </location>
</feature>
<feature type="transmembrane region" description="Helical" evidence="7">
    <location>
        <begin position="134"/>
        <end position="163"/>
    </location>
</feature>
<dbReference type="GO" id="GO:0005886">
    <property type="term" value="C:plasma membrane"/>
    <property type="evidence" value="ECO:0007669"/>
    <property type="project" value="UniProtKB-SubCell"/>
</dbReference>
<evidence type="ECO:0000259" key="8">
    <source>
        <dbReference type="PROSITE" id="PS50928"/>
    </source>
</evidence>
<keyword evidence="6 7" id="KW-0472">Membrane</keyword>
<evidence type="ECO:0000256" key="1">
    <source>
        <dbReference type="ARBA" id="ARBA00004651"/>
    </source>
</evidence>
<gene>
    <name evidence="9" type="ORF">Vau01_023110</name>
</gene>
<dbReference type="Pfam" id="PF00528">
    <property type="entry name" value="BPD_transp_1"/>
    <property type="match status" value="1"/>
</dbReference>
<keyword evidence="10" id="KW-1185">Reference proteome</keyword>
<dbReference type="SUPFAM" id="SSF161098">
    <property type="entry name" value="MetI-like"/>
    <property type="match status" value="1"/>
</dbReference>
<feature type="transmembrane region" description="Helical" evidence="7">
    <location>
        <begin position="183"/>
        <end position="203"/>
    </location>
</feature>
<proteinExistence type="inferred from homology"/>
<keyword evidence="2 7" id="KW-0813">Transport</keyword>
<dbReference type="InterPro" id="IPR035906">
    <property type="entry name" value="MetI-like_sf"/>
</dbReference>